<dbReference type="InterPro" id="IPR000014">
    <property type="entry name" value="PAS"/>
</dbReference>
<dbReference type="PANTHER" id="PTHR44757">
    <property type="entry name" value="DIGUANYLATE CYCLASE DGCP"/>
    <property type="match status" value="1"/>
</dbReference>
<dbReference type="RefSeq" id="WP_405338360.1">
    <property type="nucleotide sequence ID" value="NZ_JBANFI010000003.1"/>
</dbReference>
<proteinExistence type="predicted"/>
<feature type="domain" description="CBS" evidence="6">
    <location>
        <begin position="155"/>
        <end position="213"/>
    </location>
</feature>
<evidence type="ECO:0000259" key="3">
    <source>
        <dbReference type="PROSITE" id="PS50113"/>
    </source>
</evidence>
<reference evidence="7 8" key="1">
    <citation type="submission" date="2024-02" db="EMBL/GenBank/DDBJ databases">
        <title>Marinospirillum sp. MEB 164 isolated from Lonar lake sediment.</title>
        <authorList>
            <person name="Joshi A."/>
            <person name="Thite S."/>
        </authorList>
    </citation>
    <scope>NUCLEOTIDE SEQUENCE [LARGE SCALE GENOMIC DNA]</scope>
    <source>
        <strain evidence="7 8">MEB164</strain>
    </source>
</reference>
<dbReference type="InterPro" id="IPR052155">
    <property type="entry name" value="Biofilm_reg_signaling"/>
</dbReference>
<dbReference type="SMART" id="SM00116">
    <property type="entry name" value="CBS"/>
    <property type="match status" value="4"/>
</dbReference>
<dbReference type="InterPro" id="IPR000700">
    <property type="entry name" value="PAS-assoc_C"/>
</dbReference>
<feature type="domain" description="GGDEF" evidence="5">
    <location>
        <begin position="459"/>
        <end position="592"/>
    </location>
</feature>
<dbReference type="InterPro" id="IPR046342">
    <property type="entry name" value="CBS_dom_sf"/>
</dbReference>
<feature type="domain" description="PAC" evidence="3">
    <location>
        <begin position="375"/>
        <end position="427"/>
    </location>
</feature>
<dbReference type="Pfam" id="PF13426">
    <property type="entry name" value="PAS_9"/>
    <property type="match status" value="1"/>
</dbReference>
<feature type="domain" description="CBS" evidence="6">
    <location>
        <begin position="90"/>
        <end position="146"/>
    </location>
</feature>
<dbReference type="Gene3D" id="3.30.70.270">
    <property type="match status" value="1"/>
</dbReference>
<evidence type="ECO:0000313" key="8">
    <source>
        <dbReference type="Proteomes" id="UP001621714"/>
    </source>
</evidence>
<dbReference type="InterPro" id="IPR000644">
    <property type="entry name" value="CBS_dom"/>
</dbReference>
<dbReference type="NCBIfam" id="TIGR00254">
    <property type="entry name" value="GGDEF"/>
    <property type="match status" value="1"/>
</dbReference>
<comment type="caution">
    <text evidence="7">The sequence shown here is derived from an EMBL/GenBank/DDBJ whole genome shotgun (WGS) entry which is preliminary data.</text>
</comment>
<dbReference type="PROSITE" id="PS50112">
    <property type="entry name" value="PAS"/>
    <property type="match status" value="1"/>
</dbReference>
<evidence type="ECO:0000259" key="2">
    <source>
        <dbReference type="PROSITE" id="PS50112"/>
    </source>
</evidence>
<dbReference type="InterPro" id="IPR001610">
    <property type="entry name" value="PAC"/>
</dbReference>
<dbReference type="SMART" id="SM00086">
    <property type="entry name" value="PAC"/>
    <property type="match status" value="1"/>
</dbReference>
<dbReference type="SMART" id="SM00091">
    <property type="entry name" value="PAS"/>
    <property type="match status" value="1"/>
</dbReference>
<dbReference type="InterPro" id="IPR035919">
    <property type="entry name" value="EAL_sf"/>
</dbReference>
<dbReference type="InterPro" id="IPR043128">
    <property type="entry name" value="Rev_trsase/Diguanyl_cyclase"/>
</dbReference>
<keyword evidence="1" id="KW-0129">CBS domain</keyword>
<evidence type="ECO:0000259" key="5">
    <source>
        <dbReference type="PROSITE" id="PS50887"/>
    </source>
</evidence>
<feature type="domain" description="PAS" evidence="2">
    <location>
        <begin position="308"/>
        <end position="348"/>
    </location>
</feature>
<dbReference type="CDD" id="cd01949">
    <property type="entry name" value="GGDEF"/>
    <property type="match status" value="1"/>
</dbReference>
<feature type="domain" description="EAL" evidence="4">
    <location>
        <begin position="601"/>
        <end position="854"/>
    </location>
</feature>
<dbReference type="PROSITE" id="PS50887">
    <property type="entry name" value="GGDEF"/>
    <property type="match status" value="1"/>
</dbReference>
<dbReference type="SUPFAM" id="SSF55785">
    <property type="entry name" value="PYP-like sensor domain (PAS domain)"/>
    <property type="match status" value="1"/>
</dbReference>
<evidence type="ECO:0000259" key="6">
    <source>
        <dbReference type="PROSITE" id="PS51371"/>
    </source>
</evidence>
<dbReference type="EMBL" id="JBANFI010000003">
    <property type="protein sequence ID" value="MFK7160546.1"/>
    <property type="molecule type" value="Genomic_DNA"/>
</dbReference>
<dbReference type="InterPro" id="IPR035965">
    <property type="entry name" value="PAS-like_dom_sf"/>
</dbReference>
<evidence type="ECO:0000259" key="4">
    <source>
        <dbReference type="PROSITE" id="PS50883"/>
    </source>
</evidence>
<dbReference type="PROSITE" id="PS51371">
    <property type="entry name" value="CBS"/>
    <property type="match status" value="4"/>
</dbReference>
<accession>A0ABW8PW73</accession>
<dbReference type="Gene3D" id="3.30.450.20">
    <property type="entry name" value="PAS domain"/>
    <property type="match status" value="1"/>
</dbReference>
<name>A0ABW8PW73_9GAMM</name>
<dbReference type="SUPFAM" id="SSF141868">
    <property type="entry name" value="EAL domain-like"/>
    <property type="match status" value="1"/>
</dbReference>
<gene>
    <name evidence="7" type="ORF">V6U78_05795</name>
</gene>
<dbReference type="Pfam" id="PF00990">
    <property type="entry name" value="GGDEF"/>
    <property type="match status" value="1"/>
</dbReference>
<dbReference type="SUPFAM" id="SSF55073">
    <property type="entry name" value="Nucleotide cyclase"/>
    <property type="match status" value="1"/>
</dbReference>
<keyword evidence="8" id="KW-1185">Reference proteome</keyword>
<dbReference type="PANTHER" id="PTHR44757:SF2">
    <property type="entry name" value="BIOFILM ARCHITECTURE MAINTENANCE PROTEIN MBAA"/>
    <property type="match status" value="1"/>
</dbReference>
<evidence type="ECO:0000256" key="1">
    <source>
        <dbReference type="PROSITE-ProRule" id="PRU00703"/>
    </source>
</evidence>
<dbReference type="Gene3D" id="3.20.20.450">
    <property type="entry name" value="EAL domain"/>
    <property type="match status" value="1"/>
</dbReference>
<dbReference type="Pfam" id="PF00563">
    <property type="entry name" value="EAL"/>
    <property type="match status" value="1"/>
</dbReference>
<dbReference type="PROSITE" id="PS50113">
    <property type="entry name" value="PAC"/>
    <property type="match status" value="1"/>
</dbReference>
<dbReference type="Gene3D" id="3.10.580.10">
    <property type="entry name" value="CBS-domain"/>
    <property type="match status" value="2"/>
</dbReference>
<dbReference type="CDD" id="cd00130">
    <property type="entry name" value="PAS"/>
    <property type="match status" value="1"/>
</dbReference>
<organism evidence="7 8">
    <name type="scientific">Marinospirillum alkalitolerans</name>
    <dbReference type="NCBI Taxonomy" id="3123374"/>
    <lineage>
        <taxon>Bacteria</taxon>
        <taxon>Pseudomonadati</taxon>
        <taxon>Pseudomonadota</taxon>
        <taxon>Gammaproteobacteria</taxon>
        <taxon>Oceanospirillales</taxon>
        <taxon>Oceanospirillaceae</taxon>
        <taxon>Marinospirillum</taxon>
    </lineage>
</organism>
<dbReference type="SUPFAM" id="SSF54631">
    <property type="entry name" value="CBS-domain pair"/>
    <property type="match status" value="2"/>
</dbReference>
<dbReference type="CDD" id="cd01948">
    <property type="entry name" value="EAL"/>
    <property type="match status" value="1"/>
</dbReference>
<feature type="domain" description="CBS" evidence="6">
    <location>
        <begin position="218"/>
        <end position="285"/>
    </location>
</feature>
<dbReference type="InterPro" id="IPR029787">
    <property type="entry name" value="Nucleotide_cyclase"/>
</dbReference>
<evidence type="ECO:0000313" key="7">
    <source>
        <dbReference type="EMBL" id="MFK7160546.1"/>
    </source>
</evidence>
<dbReference type="Proteomes" id="UP001621714">
    <property type="component" value="Unassembled WGS sequence"/>
</dbReference>
<dbReference type="InterPro" id="IPR000160">
    <property type="entry name" value="GGDEF_dom"/>
</dbReference>
<feature type="domain" description="CBS" evidence="6">
    <location>
        <begin position="26"/>
        <end position="84"/>
    </location>
</feature>
<dbReference type="NCBIfam" id="TIGR00229">
    <property type="entry name" value="sensory_box"/>
    <property type="match status" value="1"/>
</dbReference>
<dbReference type="Pfam" id="PF00571">
    <property type="entry name" value="CBS"/>
    <property type="match status" value="4"/>
</dbReference>
<protein>
    <submittedName>
        <fullName evidence="7">EAL domain-containing protein</fullName>
    </submittedName>
</protein>
<dbReference type="SMART" id="SM00267">
    <property type="entry name" value="GGDEF"/>
    <property type="match status" value="1"/>
</dbReference>
<sequence>MEFLAAPAGESVSLCLGEDPEVGKLVSRGLLTCAPDLPLKQVAQRMYQANVSCILVMEAEQVVGIWSEGDTRRLDFNQPGLLDMPIRQWMSAPVVSIAADRPMSQASAMMKSQHLRRLLVVDADQQPLGVLTQSDIVRHQGVEHYLLMRSVGSSVTREPLRLYGYLSLAEAVQRLRDTGREAAIVERGRGLPPGIITERDLIKLLASAQRPATLQEIADRPLLCVPSDMSLLSAVDLLREKGYRHLGVLEASESSDEISAAGRICGLLSFSDILASIESEYVHQLRAAIEARDQALQSSMENLVLAQKVIEASLDGILITDAQGVIQAVNPSFTALTGYAPEEAIGQTPKLLSSGLHDAAFYQEMWDSLHRHGYWQGEICNRRKNGDLYTEWLTITGIRHTQGEIRQFAAIFSDITERKRKEEQIHSLAYYDELTGLANRRLLQDRLDLALANAKRHQHKLALLFLDLDLFKRINDTLGHQAGDAVLKEVAQRLNQLARGGESVARLGGDEFTILIPEVQALIDVEQLAAQIVGSLSQPLLINKQSLVVSTSIGISVYPDDGHNAEILLKHADTAMYRAKEAGRNHFCFYNAMMGERNYADLALEHGLRKALRQQDLFVVYQPKIDVVSRQWVGLEALVRWTDEQLGPVSPAEFIPLAEKLGLIEELGEWVLDEVIRQMAAWPQQVRIPVSINVSARQLLDGQFAVRIAKRLAAYQLPAQRLELELTESCLVLGQDSTQKTLLRDLRAQGIGISVDDFGTGYSSLSYLRQLPLDTIKIDASFIRELPGNREDAQLVWAIIGMARALGLDLVAEGVETAAQATLLAGLGCCVCQGYWLARPASADQVAQWMDEVGPEAQWQGFPDGWEPFAPSESAP</sequence>
<dbReference type="InterPro" id="IPR001633">
    <property type="entry name" value="EAL_dom"/>
</dbReference>
<dbReference type="PROSITE" id="PS50883">
    <property type="entry name" value="EAL"/>
    <property type="match status" value="1"/>
</dbReference>
<dbReference type="SMART" id="SM00052">
    <property type="entry name" value="EAL"/>
    <property type="match status" value="1"/>
</dbReference>